<organism evidence="1 2">
    <name type="scientific">Thermomonospora echinospora</name>
    <dbReference type="NCBI Taxonomy" id="1992"/>
    <lineage>
        <taxon>Bacteria</taxon>
        <taxon>Bacillati</taxon>
        <taxon>Actinomycetota</taxon>
        <taxon>Actinomycetes</taxon>
        <taxon>Streptosporangiales</taxon>
        <taxon>Thermomonosporaceae</taxon>
        <taxon>Thermomonospora</taxon>
    </lineage>
</organism>
<sequence>MAVAFVAATANAVNSTTLPLTWPAVSSGHVALLGWSGLSTAVWTPPAGWTLLDAVTADSGNHASRVYWRPCDGSESGTITLTHDTLNKQSAVLIVWSGVDTATPIDAYAVRDENTAGTSHASPSASATMAGVVAVAMVSERVTDSTPSYTAPAGYTIRAQPTPIGLGGSVSLAMADLLTGTGGATTVTPGAWTGTVSTANVLTWTILLRPLVVVAGASPVPSAARRLRPLLVR</sequence>
<reference evidence="2" key="1">
    <citation type="submission" date="2016-10" db="EMBL/GenBank/DDBJ databases">
        <authorList>
            <person name="Varghese N."/>
            <person name="Submissions S."/>
        </authorList>
    </citation>
    <scope>NUCLEOTIDE SEQUENCE [LARGE SCALE GENOMIC DNA]</scope>
    <source>
        <strain evidence="2">DSM 43163</strain>
    </source>
</reference>
<keyword evidence="2" id="KW-1185">Reference proteome</keyword>
<name>A0A1H6A8F1_9ACTN</name>
<dbReference type="Proteomes" id="UP000236723">
    <property type="component" value="Unassembled WGS sequence"/>
</dbReference>
<accession>A0A1H6A8F1</accession>
<dbReference type="OrthoDB" id="3304698at2"/>
<dbReference type="EMBL" id="FNVO01000005">
    <property type="protein sequence ID" value="SEG45033.1"/>
    <property type="molecule type" value="Genomic_DNA"/>
</dbReference>
<gene>
    <name evidence="1" type="ORF">SAMN04489712_105283</name>
</gene>
<dbReference type="AlphaFoldDB" id="A0A1H6A8F1"/>
<proteinExistence type="predicted"/>
<dbReference type="RefSeq" id="WP_103938259.1">
    <property type="nucleotide sequence ID" value="NZ_FNVO01000005.1"/>
</dbReference>
<evidence type="ECO:0000313" key="2">
    <source>
        <dbReference type="Proteomes" id="UP000236723"/>
    </source>
</evidence>
<evidence type="ECO:0000313" key="1">
    <source>
        <dbReference type="EMBL" id="SEG45033.1"/>
    </source>
</evidence>
<protein>
    <submittedName>
        <fullName evidence="1">Uncharacterized protein</fullName>
    </submittedName>
</protein>